<evidence type="ECO:0000313" key="17">
    <source>
        <dbReference type="EMBL" id="KAF9871538.1"/>
    </source>
</evidence>
<dbReference type="GO" id="GO:0016166">
    <property type="term" value="F:phytoene dehydrogenase activity"/>
    <property type="evidence" value="ECO:0007669"/>
    <property type="project" value="UniProtKB-ARBA"/>
</dbReference>
<gene>
    <name evidence="17" type="ORF">CkaCkLH20_10949</name>
</gene>
<evidence type="ECO:0000256" key="3">
    <source>
        <dbReference type="ARBA" id="ARBA00004829"/>
    </source>
</evidence>
<dbReference type="OrthoDB" id="7777654at2759"/>
<accession>A0A9P6HUN2</accession>
<sequence length="580" mass="64722">MPSLGEKPKKAIVVGAGAGGVALAARLAKAGFSVTVLEKNSFTGGRCSLMHHDGHRFDQGPSLFLLPQLFHETFRDLDTTMKDAGVDLLRCETNYNIWFHDGELFKHSSDLATMKAQIERWEGKDGFERYLQWLREAHTHYEVSVRDVLHKNFSKLYNLARPSFVKHVVSLHPLESIWSRASRYFWTERLRRVFTFAVMYMGMSPFDAPATYSLLQYTEFAEGIWYPRGGFHSVVAALVRIGERLGVTYRLNTPVSRVLTDGQKATGVVLESGKSLTADVVVVNADLVYAYQNLLPQTPAITTYNKALQKREASCSSVSFYWCLDRKVPELSTHNIFLAEQYQESFDAIFKRHSLPDEPSFYVNVPSRVDPTAAPEGKDTVIVLVPVGHMSQSSKDGSGDGLAPHEKDWDAIVSRARSMILEIVSARTGCANLGDMITHEIVNTPVTWQDKFNLDKGAILGLNHGFFNVLAFRPRTRAEGLENAYFVGASTHPGTGVPIVMAGAKITAEQILDDRGLEVPWARGFKGMLQPQSASPGNKKLDHVRYGYHFGSEEVAVLLFGLFLALLYMVFWPAVRGYVC</sequence>
<evidence type="ECO:0000256" key="6">
    <source>
        <dbReference type="ARBA" id="ARBA00022746"/>
    </source>
</evidence>
<evidence type="ECO:0000256" key="12">
    <source>
        <dbReference type="ARBA" id="ARBA00052475"/>
    </source>
</evidence>
<dbReference type="SUPFAM" id="SSF51905">
    <property type="entry name" value="FAD/NAD(P)-binding domain"/>
    <property type="match status" value="1"/>
</dbReference>
<dbReference type="FunFam" id="3.50.50.60:FF:000171">
    <property type="entry name" value="zeta-carotene-forming phytoene desaturase"/>
    <property type="match status" value="1"/>
</dbReference>
<dbReference type="Gene3D" id="3.50.50.60">
    <property type="entry name" value="FAD/NAD(P)-binding domain"/>
    <property type="match status" value="2"/>
</dbReference>
<evidence type="ECO:0000259" key="16">
    <source>
        <dbReference type="Pfam" id="PF01593"/>
    </source>
</evidence>
<dbReference type="PANTHER" id="PTHR43734">
    <property type="entry name" value="PHYTOENE DESATURASE"/>
    <property type="match status" value="1"/>
</dbReference>
<keyword evidence="15" id="KW-1133">Transmembrane helix</keyword>
<evidence type="ECO:0000256" key="15">
    <source>
        <dbReference type="SAM" id="Phobius"/>
    </source>
</evidence>
<keyword evidence="18" id="KW-1185">Reference proteome</keyword>
<evidence type="ECO:0000256" key="11">
    <source>
        <dbReference type="ARBA" id="ARBA00051928"/>
    </source>
</evidence>
<protein>
    <recommendedName>
        <fullName evidence="5">Phytoene desaturase</fullName>
    </recommendedName>
    <alternativeName>
        <fullName evidence="13">Carotenoid biosynthesis cluster protein B</fullName>
    </alternativeName>
    <alternativeName>
        <fullName evidence="8">Phytoene desaturase (3,4-didehydrolycopene-forming)</fullName>
    </alternativeName>
</protein>
<comment type="catalytic activity">
    <reaction evidence="11">
        <text>all-trans-zeta-carotene + A = all-trans-neurosporene + AH2</text>
        <dbReference type="Rhea" id="RHEA:30611"/>
        <dbReference type="ChEBI" id="CHEBI:13193"/>
        <dbReference type="ChEBI" id="CHEBI:16833"/>
        <dbReference type="ChEBI" id="CHEBI:17499"/>
        <dbReference type="ChEBI" id="CHEBI:28068"/>
    </reaction>
    <physiologicalReaction direction="left-to-right" evidence="11">
        <dbReference type="Rhea" id="RHEA:30612"/>
    </physiologicalReaction>
</comment>
<dbReference type="InterPro" id="IPR008150">
    <property type="entry name" value="Phytoene_DH_bac_CS"/>
</dbReference>
<comment type="catalytic activity">
    <reaction evidence="9">
        <text>all-trans-neurosporene + A = all-trans-lycopene + AH2</text>
        <dbReference type="Rhea" id="RHEA:30623"/>
        <dbReference type="ChEBI" id="CHEBI:13193"/>
        <dbReference type="ChEBI" id="CHEBI:15948"/>
        <dbReference type="ChEBI" id="CHEBI:16833"/>
        <dbReference type="ChEBI" id="CHEBI:17499"/>
    </reaction>
    <physiologicalReaction direction="left-to-right" evidence="9">
        <dbReference type="Rhea" id="RHEA:30624"/>
    </physiologicalReaction>
</comment>
<organism evidence="17 18">
    <name type="scientific">Colletotrichum karsti</name>
    <dbReference type="NCBI Taxonomy" id="1095194"/>
    <lineage>
        <taxon>Eukaryota</taxon>
        <taxon>Fungi</taxon>
        <taxon>Dikarya</taxon>
        <taxon>Ascomycota</taxon>
        <taxon>Pezizomycotina</taxon>
        <taxon>Sordariomycetes</taxon>
        <taxon>Hypocreomycetidae</taxon>
        <taxon>Glomerellales</taxon>
        <taxon>Glomerellaceae</taxon>
        <taxon>Colletotrichum</taxon>
        <taxon>Colletotrichum boninense species complex</taxon>
    </lineage>
</organism>
<dbReference type="GO" id="GO:0016117">
    <property type="term" value="P:carotenoid biosynthetic process"/>
    <property type="evidence" value="ECO:0007669"/>
    <property type="project" value="UniProtKB-KW"/>
</dbReference>
<evidence type="ECO:0000256" key="2">
    <source>
        <dbReference type="ARBA" id="ARBA00004167"/>
    </source>
</evidence>
<dbReference type="EMBL" id="JAATWM020000044">
    <property type="protein sequence ID" value="KAF9871538.1"/>
    <property type="molecule type" value="Genomic_DNA"/>
</dbReference>
<comment type="catalytic activity">
    <reaction evidence="12">
        <text>15-cis-phytoene + A = all-trans-phytofluene + AH2</text>
        <dbReference type="Rhea" id="RHEA:30603"/>
        <dbReference type="ChEBI" id="CHEBI:13193"/>
        <dbReference type="ChEBI" id="CHEBI:17499"/>
        <dbReference type="ChEBI" id="CHEBI:27787"/>
        <dbReference type="ChEBI" id="CHEBI:28129"/>
    </reaction>
    <physiologicalReaction direction="left-to-right" evidence="12">
        <dbReference type="Rhea" id="RHEA:30604"/>
    </physiologicalReaction>
</comment>
<comment type="similarity">
    <text evidence="4 14">Belongs to the carotenoid/retinoid oxidoreductase family.</text>
</comment>
<keyword evidence="6 14" id="KW-0125">Carotenoid biosynthesis</keyword>
<dbReference type="PROSITE" id="PS00982">
    <property type="entry name" value="PHYTOENE_DH"/>
    <property type="match status" value="1"/>
</dbReference>
<reference evidence="17" key="2">
    <citation type="submission" date="2020-11" db="EMBL/GenBank/DDBJ databases">
        <title>Whole genome sequencing of Colletotrichum sp.</title>
        <authorList>
            <person name="Li H."/>
        </authorList>
    </citation>
    <scope>NUCLEOTIDE SEQUENCE</scope>
    <source>
        <strain evidence="17">CkLH20</strain>
    </source>
</reference>
<evidence type="ECO:0000256" key="1">
    <source>
        <dbReference type="ARBA" id="ARBA00001911"/>
    </source>
</evidence>
<dbReference type="Pfam" id="PF01593">
    <property type="entry name" value="Amino_oxidase"/>
    <property type="match status" value="1"/>
</dbReference>
<feature type="domain" description="Amine oxidase" evidence="16">
    <location>
        <begin position="20"/>
        <end position="512"/>
    </location>
</feature>
<evidence type="ECO:0000256" key="4">
    <source>
        <dbReference type="ARBA" id="ARBA00006046"/>
    </source>
</evidence>
<dbReference type="PANTHER" id="PTHR43734:SF1">
    <property type="entry name" value="PHYTOENE DESATURASE"/>
    <property type="match status" value="1"/>
</dbReference>
<dbReference type="RefSeq" id="XP_038740999.1">
    <property type="nucleotide sequence ID" value="XM_038893663.1"/>
</dbReference>
<evidence type="ECO:0000256" key="10">
    <source>
        <dbReference type="ARBA" id="ARBA00051545"/>
    </source>
</evidence>
<dbReference type="InterPro" id="IPR002937">
    <property type="entry name" value="Amino_oxidase"/>
</dbReference>
<feature type="transmembrane region" description="Helical" evidence="15">
    <location>
        <begin position="555"/>
        <end position="575"/>
    </location>
</feature>
<comment type="cofactor">
    <cofactor evidence="1">
        <name>NAD(+)</name>
        <dbReference type="ChEBI" id="CHEBI:57540"/>
    </cofactor>
</comment>
<evidence type="ECO:0000256" key="7">
    <source>
        <dbReference type="ARBA" id="ARBA00023002"/>
    </source>
</evidence>
<evidence type="ECO:0000256" key="5">
    <source>
        <dbReference type="ARBA" id="ARBA00013293"/>
    </source>
</evidence>
<dbReference type="InterPro" id="IPR014105">
    <property type="entry name" value="Carotenoid/retinoid_OxRdtase"/>
</dbReference>
<keyword evidence="7 14" id="KW-0560">Oxidoreductase</keyword>
<keyword evidence="15" id="KW-0472">Membrane</keyword>
<dbReference type="GeneID" id="62166737"/>
<dbReference type="AlphaFoldDB" id="A0A9P6HUN2"/>
<dbReference type="GO" id="GO:0016020">
    <property type="term" value="C:membrane"/>
    <property type="evidence" value="ECO:0007669"/>
    <property type="project" value="UniProtKB-SubCell"/>
</dbReference>
<comment type="pathway">
    <text evidence="3 14">Carotenoid biosynthesis.</text>
</comment>
<comment type="catalytic activity">
    <reaction evidence="10">
        <text>all-trans-phytofluene + A = all-trans-zeta-carotene + AH2</text>
        <dbReference type="Rhea" id="RHEA:30607"/>
        <dbReference type="ChEBI" id="CHEBI:13193"/>
        <dbReference type="ChEBI" id="CHEBI:17499"/>
        <dbReference type="ChEBI" id="CHEBI:28068"/>
        <dbReference type="ChEBI" id="CHEBI:28129"/>
    </reaction>
    <physiologicalReaction direction="left-to-right" evidence="10">
        <dbReference type="Rhea" id="RHEA:30608"/>
    </physiologicalReaction>
</comment>
<dbReference type="InterPro" id="IPR036188">
    <property type="entry name" value="FAD/NAD-bd_sf"/>
</dbReference>
<evidence type="ECO:0000256" key="9">
    <source>
        <dbReference type="ARBA" id="ARBA00051356"/>
    </source>
</evidence>
<dbReference type="Proteomes" id="UP000781932">
    <property type="component" value="Unassembled WGS sequence"/>
</dbReference>
<dbReference type="NCBIfam" id="TIGR02734">
    <property type="entry name" value="crtI_fam"/>
    <property type="match status" value="1"/>
</dbReference>
<proteinExistence type="inferred from homology"/>
<evidence type="ECO:0000256" key="8">
    <source>
        <dbReference type="ARBA" id="ARBA00034551"/>
    </source>
</evidence>
<comment type="subcellular location">
    <subcellularLocation>
        <location evidence="2">Membrane</location>
        <topology evidence="2">Single-pass membrane protein</topology>
    </subcellularLocation>
</comment>
<evidence type="ECO:0000256" key="14">
    <source>
        <dbReference type="RuleBase" id="RU362075"/>
    </source>
</evidence>
<evidence type="ECO:0000313" key="18">
    <source>
        <dbReference type="Proteomes" id="UP000781932"/>
    </source>
</evidence>
<reference evidence="17" key="1">
    <citation type="submission" date="2020-03" db="EMBL/GenBank/DDBJ databases">
        <authorList>
            <person name="He L."/>
        </authorList>
    </citation>
    <scope>NUCLEOTIDE SEQUENCE</scope>
    <source>
        <strain evidence="17">CkLH20</strain>
    </source>
</reference>
<keyword evidence="15" id="KW-0812">Transmembrane</keyword>
<comment type="caution">
    <text evidence="17">The sequence shown here is derived from an EMBL/GenBank/DDBJ whole genome shotgun (WGS) entry which is preliminary data.</text>
</comment>
<evidence type="ECO:0000256" key="13">
    <source>
        <dbReference type="ARBA" id="ARBA00078033"/>
    </source>
</evidence>
<name>A0A9P6HUN2_9PEZI</name>